<reference evidence="2" key="1">
    <citation type="submission" date="2020-11" db="EMBL/GenBank/DDBJ databases">
        <title>Complete genome sequence of a novel pathogenic Methylobacterium strain isolated from rice in Vietnam.</title>
        <authorList>
            <person name="Lai K."/>
            <person name="Okazaki S."/>
            <person name="Higashi K."/>
            <person name="Mori H."/>
            <person name="Toyoda A."/>
            <person name="Kurokawa K."/>
        </authorList>
    </citation>
    <scope>NUCLEOTIDE SEQUENCE</scope>
    <source>
        <strain evidence="2">VL1</strain>
    </source>
</reference>
<evidence type="ECO:0000313" key="2">
    <source>
        <dbReference type="EMBL" id="BCM84244.1"/>
    </source>
</evidence>
<dbReference type="EMBL" id="AP024145">
    <property type="protein sequence ID" value="BCM84244.1"/>
    <property type="molecule type" value="Genomic_DNA"/>
</dbReference>
<sequence>MLGVANVEAEAPLKQADGDGGAAHGARSWPRAGGGCGAVADEAVRRDVEGPPARQGAQRDEARDIRAAGRLFPRRRDFRLCRFTKYHANGSESASARTARRSVSCA</sequence>
<dbReference type="KEGG" id="mind:mvi_27050"/>
<accession>A0A8H8WTU4</accession>
<dbReference type="AlphaFoldDB" id="A0A8H8WTU4"/>
<feature type="region of interest" description="Disordered" evidence="1">
    <location>
        <begin position="1"/>
        <end position="65"/>
    </location>
</feature>
<evidence type="ECO:0000313" key="3">
    <source>
        <dbReference type="Proteomes" id="UP000663508"/>
    </source>
</evidence>
<name>A0A8H8WTU4_9HYPH</name>
<protein>
    <submittedName>
        <fullName evidence="2">Uncharacterized protein</fullName>
    </submittedName>
</protein>
<gene>
    <name evidence="2" type="ORF">mvi_27050</name>
</gene>
<proteinExistence type="predicted"/>
<evidence type="ECO:0000256" key="1">
    <source>
        <dbReference type="SAM" id="MobiDB-lite"/>
    </source>
</evidence>
<organism evidence="2 3">
    <name type="scientific">Methylobacterium indicum</name>
    <dbReference type="NCBI Taxonomy" id="1775910"/>
    <lineage>
        <taxon>Bacteria</taxon>
        <taxon>Pseudomonadati</taxon>
        <taxon>Pseudomonadota</taxon>
        <taxon>Alphaproteobacteria</taxon>
        <taxon>Hyphomicrobiales</taxon>
        <taxon>Methylobacteriaceae</taxon>
        <taxon>Methylobacterium</taxon>
    </lineage>
</organism>
<dbReference type="Proteomes" id="UP000663508">
    <property type="component" value="Chromosome"/>
</dbReference>